<sequence>MTGPIPQNPFTTEVSTEVSFQRAAKLLQEAFLIFREGLYDQDTTFNFLDEGNVILSHDFPREPRDALMAADHVPIYDLPYATPYELDNYPDQIKRTLLMIFQCMDSCIVMAPMINSILGPYCSRIEEVHFQPKNEALWARWMGEENEPRVTHYILRATLHGTGAQYAIDMTSPQYNWHEDPPAHPWDWYVANRMASETYIIDAAQQSLWATHTDYIEDWLCDFTDTGAPVFFADPNRSVLEPGLFAHGRWMLRRDFADGIAAFEAKSLPLAHLVALPQAQFAHYAGAFLSHLRLWVTSVPRRWRAIKNLYGVRGPVAQRIRQRRIVEQRQPFGAWVDDATGERVSENMAYCMFMGFHGRRADEERWHAEMQQHLRHHFDQQCQQQHTPPPSLHPVTGFFQLPPPPADTVVPGQTLLSDPTLLPPFRPASVPNGFVATGAAAGADLNIAGVTAQRPLVVPRVQQRADVDRLLTDAGAAPLGQMADAQIDNMLQTFRVQQMARQQRQQQRMWDDFMDFDA</sequence>
<comment type="caution">
    <text evidence="2">The sequence shown here is derived from an EMBL/GenBank/DDBJ whole genome shotgun (WGS) entry which is preliminary data.</text>
</comment>
<evidence type="ECO:0000313" key="2">
    <source>
        <dbReference type="EMBL" id="KAK7531201.1"/>
    </source>
</evidence>
<gene>
    <name evidence="2" type="ORF">IWX46DRAFT_645032</name>
</gene>
<organism evidence="2 3">
    <name type="scientific">Phyllosticta citricarpa</name>
    <dbReference type="NCBI Taxonomy" id="55181"/>
    <lineage>
        <taxon>Eukaryota</taxon>
        <taxon>Fungi</taxon>
        <taxon>Dikarya</taxon>
        <taxon>Ascomycota</taxon>
        <taxon>Pezizomycotina</taxon>
        <taxon>Dothideomycetes</taxon>
        <taxon>Dothideomycetes incertae sedis</taxon>
        <taxon>Botryosphaeriales</taxon>
        <taxon>Phyllostictaceae</taxon>
        <taxon>Phyllosticta</taxon>
    </lineage>
</organism>
<accession>A0ABR1L7H5</accession>
<feature type="region of interest" description="Disordered" evidence="1">
    <location>
        <begin position="383"/>
        <end position="415"/>
    </location>
</feature>
<dbReference type="Proteomes" id="UP001365128">
    <property type="component" value="Unassembled WGS sequence"/>
</dbReference>
<keyword evidence="3" id="KW-1185">Reference proteome</keyword>
<reference evidence="2 3" key="1">
    <citation type="submission" date="2024-04" db="EMBL/GenBank/DDBJ databases">
        <title>Phyllosticta paracitricarpa is synonymous to the EU quarantine fungus P. citricarpa based on phylogenomic analyses.</title>
        <authorList>
            <consortium name="Lawrence Berkeley National Laboratory"/>
            <person name="Van Ingen-Buijs V.A."/>
            <person name="Van Westerhoven A.C."/>
            <person name="Haridas S."/>
            <person name="Skiadas P."/>
            <person name="Martin F."/>
            <person name="Groenewald J.Z."/>
            <person name="Crous P.W."/>
            <person name="Seidl M.F."/>
        </authorList>
    </citation>
    <scope>NUCLEOTIDE SEQUENCE [LARGE SCALE GENOMIC DNA]</scope>
    <source>
        <strain evidence="2 3">CBS 122670</strain>
    </source>
</reference>
<name>A0ABR1L7H5_9PEZI</name>
<dbReference type="EMBL" id="JBBPDW010000056">
    <property type="protein sequence ID" value="KAK7531201.1"/>
    <property type="molecule type" value="Genomic_DNA"/>
</dbReference>
<evidence type="ECO:0000256" key="1">
    <source>
        <dbReference type="SAM" id="MobiDB-lite"/>
    </source>
</evidence>
<proteinExistence type="predicted"/>
<evidence type="ECO:0000313" key="3">
    <source>
        <dbReference type="Proteomes" id="UP001365128"/>
    </source>
</evidence>
<protein>
    <submittedName>
        <fullName evidence="2">Uncharacterized protein</fullName>
    </submittedName>
</protein>